<feature type="region of interest" description="Disordered" evidence="1">
    <location>
        <begin position="25"/>
        <end position="45"/>
    </location>
</feature>
<sequence length="141" mass="15604">MWSSLNASFNRVVLRGPKGINFIHRDDLSKNPSTKKVKKSDSLASSREPLLCKELEDKKNLERRSYVSASTIEEKGVIGVKVKMTKQEAARLMSKCKDGGILEFRDVAHELLQIPVNHVSVVSSSCCGYGGSVLKTIPEEI</sequence>
<evidence type="ECO:0000256" key="1">
    <source>
        <dbReference type="SAM" id="MobiDB-lite"/>
    </source>
</evidence>
<dbReference type="Pfam" id="PF25418">
    <property type="entry name" value="DUF7890"/>
    <property type="match status" value="1"/>
</dbReference>
<evidence type="ECO:0000313" key="3">
    <source>
        <dbReference type="EMBL" id="KAJ9173725.1"/>
    </source>
</evidence>
<accession>A0ABQ9M3X7</accession>
<keyword evidence="4" id="KW-1185">Reference proteome</keyword>
<dbReference type="InterPro" id="IPR057212">
    <property type="entry name" value="DUF7890"/>
</dbReference>
<feature type="domain" description="DUF7890" evidence="2">
    <location>
        <begin position="77"/>
        <end position="122"/>
    </location>
</feature>
<evidence type="ECO:0000259" key="2">
    <source>
        <dbReference type="Pfam" id="PF25418"/>
    </source>
</evidence>
<proteinExistence type="predicted"/>
<protein>
    <recommendedName>
        <fullName evidence="2">DUF7890 domain-containing protein</fullName>
    </recommendedName>
</protein>
<name>A0ABQ9M3X7_HEVBR</name>
<reference evidence="3" key="1">
    <citation type="journal article" date="2023" name="Plant Biotechnol. J.">
        <title>Chromosome-level wild Hevea brasiliensis genome provides new tools for genomic-assisted breeding and valuable loci to elevate rubber yield.</title>
        <authorList>
            <person name="Cheng H."/>
            <person name="Song X."/>
            <person name="Hu Y."/>
            <person name="Wu T."/>
            <person name="Yang Q."/>
            <person name="An Z."/>
            <person name="Feng S."/>
            <person name="Deng Z."/>
            <person name="Wu W."/>
            <person name="Zeng X."/>
            <person name="Tu M."/>
            <person name="Wang X."/>
            <person name="Huang H."/>
        </authorList>
    </citation>
    <scope>NUCLEOTIDE SEQUENCE</scope>
    <source>
        <strain evidence="3">MT/VB/25A 57/8</strain>
    </source>
</reference>
<dbReference type="EMBL" id="JARPOI010000009">
    <property type="protein sequence ID" value="KAJ9173725.1"/>
    <property type="molecule type" value="Genomic_DNA"/>
</dbReference>
<comment type="caution">
    <text evidence="3">The sequence shown here is derived from an EMBL/GenBank/DDBJ whole genome shotgun (WGS) entry which is preliminary data.</text>
</comment>
<gene>
    <name evidence="3" type="ORF">P3X46_016834</name>
</gene>
<dbReference type="PANTHER" id="PTHR36782">
    <property type="entry name" value="BNAC03G62080D PROTEIN"/>
    <property type="match status" value="1"/>
</dbReference>
<organism evidence="3 4">
    <name type="scientific">Hevea brasiliensis</name>
    <name type="common">Para rubber tree</name>
    <name type="synonym">Siphonia brasiliensis</name>
    <dbReference type="NCBI Taxonomy" id="3981"/>
    <lineage>
        <taxon>Eukaryota</taxon>
        <taxon>Viridiplantae</taxon>
        <taxon>Streptophyta</taxon>
        <taxon>Embryophyta</taxon>
        <taxon>Tracheophyta</taxon>
        <taxon>Spermatophyta</taxon>
        <taxon>Magnoliopsida</taxon>
        <taxon>eudicotyledons</taxon>
        <taxon>Gunneridae</taxon>
        <taxon>Pentapetalae</taxon>
        <taxon>rosids</taxon>
        <taxon>fabids</taxon>
        <taxon>Malpighiales</taxon>
        <taxon>Euphorbiaceae</taxon>
        <taxon>Crotonoideae</taxon>
        <taxon>Micrandreae</taxon>
        <taxon>Hevea</taxon>
    </lineage>
</organism>
<dbReference type="Proteomes" id="UP001174677">
    <property type="component" value="Chromosome 9"/>
</dbReference>
<evidence type="ECO:0000313" key="4">
    <source>
        <dbReference type="Proteomes" id="UP001174677"/>
    </source>
</evidence>
<dbReference type="PANTHER" id="PTHR36782:SF1">
    <property type="entry name" value="CALCIUM UNIPORTER PROTEIN"/>
    <property type="match status" value="1"/>
</dbReference>